<dbReference type="EMBL" id="WVHT01000002">
    <property type="protein sequence ID" value="MXV50559.1"/>
    <property type="molecule type" value="Genomic_DNA"/>
</dbReference>
<dbReference type="PROSITE" id="PS51192">
    <property type="entry name" value="HELICASE_ATP_BIND_1"/>
    <property type="match status" value="1"/>
</dbReference>
<dbReference type="SUPFAM" id="SSF52540">
    <property type="entry name" value="P-loop containing nucleoside triphosphate hydrolases"/>
    <property type="match status" value="2"/>
</dbReference>
<proteinExistence type="predicted"/>
<dbReference type="RefSeq" id="WP_160843723.1">
    <property type="nucleotide sequence ID" value="NZ_WVHT01000002.1"/>
</dbReference>
<dbReference type="GO" id="GO:0005524">
    <property type="term" value="F:ATP binding"/>
    <property type="evidence" value="ECO:0007669"/>
    <property type="project" value="InterPro"/>
</dbReference>
<protein>
    <submittedName>
        <fullName evidence="4">DEAD/DEAH box helicase family protein</fullName>
    </submittedName>
</protein>
<dbReference type="PROSITE" id="PS51194">
    <property type="entry name" value="HELICASE_CTER"/>
    <property type="match status" value="1"/>
</dbReference>
<dbReference type="InterPro" id="IPR049730">
    <property type="entry name" value="SNF2/RAD54-like_C"/>
</dbReference>
<dbReference type="InterPro" id="IPR027417">
    <property type="entry name" value="P-loop_NTPase"/>
</dbReference>
<dbReference type="InterPro" id="IPR001650">
    <property type="entry name" value="Helicase_C-like"/>
</dbReference>
<dbReference type="Gene3D" id="3.40.50.300">
    <property type="entry name" value="P-loop containing nucleotide triphosphate hydrolases"/>
    <property type="match status" value="1"/>
</dbReference>
<keyword evidence="1" id="KW-0378">Hydrolase</keyword>
<dbReference type="PANTHER" id="PTHR10799">
    <property type="entry name" value="SNF2/RAD54 HELICASE FAMILY"/>
    <property type="match status" value="1"/>
</dbReference>
<organism evidence="4 5">
    <name type="scientific">Hufsiella arboris</name>
    <dbReference type="NCBI Taxonomy" id="2695275"/>
    <lineage>
        <taxon>Bacteria</taxon>
        <taxon>Pseudomonadati</taxon>
        <taxon>Bacteroidota</taxon>
        <taxon>Sphingobacteriia</taxon>
        <taxon>Sphingobacteriales</taxon>
        <taxon>Sphingobacteriaceae</taxon>
        <taxon>Hufsiella</taxon>
    </lineage>
</organism>
<evidence type="ECO:0000259" key="2">
    <source>
        <dbReference type="PROSITE" id="PS51192"/>
    </source>
</evidence>
<dbReference type="Proteomes" id="UP000466586">
    <property type="component" value="Unassembled WGS sequence"/>
</dbReference>
<keyword evidence="4" id="KW-0347">Helicase</keyword>
<dbReference type="Pfam" id="PF00176">
    <property type="entry name" value="SNF2-rel_dom"/>
    <property type="match status" value="1"/>
</dbReference>
<dbReference type="InterPro" id="IPR038718">
    <property type="entry name" value="SNF2-like_sf"/>
</dbReference>
<keyword evidence="5" id="KW-1185">Reference proteome</keyword>
<evidence type="ECO:0000256" key="1">
    <source>
        <dbReference type="ARBA" id="ARBA00022801"/>
    </source>
</evidence>
<accession>A0A7K1Y903</accession>
<dbReference type="SMART" id="SM00490">
    <property type="entry name" value="HELICc"/>
    <property type="match status" value="1"/>
</dbReference>
<feature type="domain" description="Helicase C-terminal" evidence="3">
    <location>
        <begin position="962"/>
        <end position="1117"/>
    </location>
</feature>
<dbReference type="GO" id="GO:0004386">
    <property type="term" value="F:helicase activity"/>
    <property type="evidence" value="ECO:0007669"/>
    <property type="project" value="UniProtKB-KW"/>
</dbReference>
<evidence type="ECO:0000259" key="3">
    <source>
        <dbReference type="PROSITE" id="PS51194"/>
    </source>
</evidence>
<dbReference type="SMART" id="SM00487">
    <property type="entry name" value="DEXDc"/>
    <property type="match status" value="1"/>
</dbReference>
<dbReference type="CDD" id="cd18793">
    <property type="entry name" value="SF2_C_SNF"/>
    <property type="match status" value="1"/>
</dbReference>
<dbReference type="Gene3D" id="3.40.50.10810">
    <property type="entry name" value="Tandem AAA-ATPase domain"/>
    <property type="match status" value="1"/>
</dbReference>
<reference evidence="4 5" key="1">
    <citation type="submission" date="2019-11" db="EMBL/GenBank/DDBJ databases">
        <title>Pedobacter sp. HMF7647 Genome sequencing and assembly.</title>
        <authorList>
            <person name="Kang H."/>
            <person name="Kim H."/>
            <person name="Joh K."/>
        </authorList>
    </citation>
    <scope>NUCLEOTIDE SEQUENCE [LARGE SCALE GENOMIC DNA]</scope>
    <source>
        <strain evidence="4 5">HMF7647</strain>
    </source>
</reference>
<sequence length="1126" mass="128832">MTGTSSKNYHHFAFKGFLPGEITDSHITSNTAKATLLNLDAIALIQPQHLDINSGVFESSINAADPVTVTVQIHAQQLSLSCNCGGSSDERKLCANMAIVTNAILKRTELRIFFDHQLRRQTLAKFAADYGMENETDLESYFSISLKDGLLNIQPSSPHLIRVTNDSLQQLKKQVIFEEFPISNRDIETAQQTIVVLRQHKFYRHLIIELYSGPLSKDGIIKNPLTKVDPLEQAFAATNPGMLTFLAAIARFQSAVDRKKSQQDIASLKAIVKNPYGYGFYLHQPNISENVTTGALQKIRLHSFSDSLKIAVDTKDSFYEIKAIAEIGDEHLPLSNASFQLGFFVRYDDDLYLPDSLQTCRVIELFASKQGTLLIHQSKYKNFKAQLLNKIEETTSITYRFIPKSSSAKLKEQGLWEEPQKIIYLSDSAEFVQILPVMRYGEMEVSVRSHKQIYITDPFGKETLVERDKEAETAFITLILKQHEFFREQLEDSFQHFYLHKKRFLEEEWFLQAFEKWSEHDITVYGFNELEGNKLNANRAKISVKVLSGENWFNALIDVSYGKRKASLKNIKRAVKNRSRYVQLDDGTLGILPTEWMEKFESYFTLAEVADDDNLQIPKTNFMLIEEIFDREMLDEPLRAELALFRNKLMDFRSIKNIGQPDGLQGELRPYQQQGLNWLNFLDDFNLGGCLADDMGLGKSIQILAFILSQRSKVSQNNNLLVVPTSLIFNWQHEIEKFAPSIRLLTFYGDRRVKASEDFAEAEIILTSYGTLLSDISLLKRITFNYIFLDESQHIKNPESQRYKAARLLRARNRIVITGTPFENNTFDIYGQLSFACPGLLGSKYYFKNVFFLPIDQFDDKLRAAELQARIRPFILRRTKEEVDSQLPEKTEIVLYCKMKEEQRKIYNGYEKEFRDFVSATTGDELRKSSMNVLKGLTLLRQICNSAQLPARDKVTTAASGKIETLMEQIVGKQKQHKILVFSQFVSMLKLIAPELDKKDIAYTMLTGSTKNRESVVSEFQNDPEIRVFLISLKAGGTGLNLTAADYVYLVDPWWNPAVENQAIDRAHRIGQDNRVIAARLICTDSVEEKMMKLQESKKHLADQLIETGDNFFKSLSREELLGLLS</sequence>
<name>A0A7K1Y903_9SPHI</name>
<dbReference type="AlphaFoldDB" id="A0A7K1Y903"/>
<dbReference type="Pfam" id="PF00271">
    <property type="entry name" value="Helicase_C"/>
    <property type="match status" value="1"/>
</dbReference>
<dbReference type="GO" id="GO:0016787">
    <property type="term" value="F:hydrolase activity"/>
    <property type="evidence" value="ECO:0007669"/>
    <property type="project" value="UniProtKB-KW"/>
</dbReference>
<gene>
    <name evidence="4" type="ORF">GS399_06200</name>
</gene>
<feature type="domain" description="Helicase ATP-binding" evidence="2">
    <location>
        <begin position="680"/>
        <end position="839"/>
    </location>
</feature>
<dbReference type="InterPro" id="IPR014001">
    <property type="entry name" value="Helicase_ATP-bd"/>
</dbReference>
<evidence type="ECO:0000313" key="4">
    <source>
        <dbReference type="EMBL" id="MXV50559.1"/>
    </source>
</evidence>
<keyword evidence="4" id="KW-0067">ATP-binding</keyword>
<evidence type="ECO:0000313" key="5">
    <source>
        <dbReference type="Proteomes" id="UP000466586"/>
    </source>
</evidence>
<keyword evidence="4" id="KW-0547">Nucleotide-binding</keyword>
<comment type="caution">
    <text evidence="4">The sequence shown here is derived from an EMBL/GenBank/DDBJ whole genome shotgun (WGS) entry which is preliminary data.</text>
</comment>
<dbReference type="InterPro" id="IPR000330">
    <property type="entry name" value="SNF2_N"/>
</dbReference>